<proteinExistence type="predicted"/>
<dbReference type="EMBL" id="ADKM02000102">
    <property type="protein sequence ID" value="EGC02200.1"/>
    <property type="molecule type" value="Genomic_DNA"/>
</dbReference>
<gene>
    <name evidence="1" type="ORF">CUS_4816</name>
</gene>
<sequence>MKIFYITKNQNGNIIPMFKKVFLKRDTAEEEMENYQDEHRYYYGRYDDLSLCEQEIDQVGRNVYVVETYHGHDYNFGGSSSRDPIYDILSYSEFQPYKAKFADKNILSEDDFYKNTFDCFEDKSISHIRQFRVVRN</sequence>
<evidence type="ECO:0000313" key="2">
    <source>
        <dbReference type="Proteomes" id="UP000004259"/>
    </source>
</evidence>
<dbReference type="RefSeq" id="WP_002851340.1">
    <property type="nucleotide sequence ID" value="NZ_ADKM02000102.1"/>
</dbReference>
<comment type="caution">
    <text evidence="1">The sequence shown here is derived from an EMBL/GenBank/DDBJ whole genome shotgun (WGS) entry which is preliminary data.</text>
</comment>
<dbReference type="Proteomes" id="UP000004259">
    <property type="component" value="Unassembled WGS sequence"/>
</dbReference>
<reference evidence="1 2" key="1">
    <citation type="submission" date="2011-02" db="EMBL/GenBank/DDBJ databases">
        <authorList>
            <person name="Nelson K.E."/>
            <person name="Sutton G."/>
            <person name="Torralba M."/>
            <person name="Durkin S."/>
            <person name="Harkins D."/>
            <person name="Montgomery R."/>
            <person name="Ziemer C."/>
            <person name="Klaassens E."/>
            <person name="Ocuiv P."/>
            <person name="Morrison M."/>
        </authorList>
    </citation>
    <scope>NUCLEOTIDE SEQUENCE [LARGE SCALE GENOMIC DNA]</scope>
    <source>
        <strain evidence="1 2">8</strain>
    </source>
</reference>
<protein>
    <submittedName>
        <fullName evidence="1">Conserved domain protein</fullName>
    </submittedName>
</protein>
<keyword evidence="2" id="KW-1185">Reference proteome</keyword>
<name>E9SES8_RUMAL</name>
<dbReference type="STRING" id="246199.CUS_4816"/>
<organism evidence="1 2">
    <name type="scientific">Ruminococcus albus 8</name>
    <dbReference type="NCBI Taxonomy" id="246199"/>
    <lineage>
        <taxon>Bacteria</taxon>
        <taxon>Bacillati</taxon>
        <taxon>Bacillota</taxon>
        <taxon>Clostridia</taxon>
        <taxon>Eubacteriales</taxon>
        <taxon>Oscillospiraceae</taxon>
        <taxon>Ruminococcus</taxon>
    </lineage>
</organism>
<evidence type="ECO:0000313" key="1">
    <source>
        <dbReference type="EMBL" id="EGC02200.1"/>
    </source>
</evidence>
<accession>E9SES8</accession>
<dbReference type="AlphaFoldDB" id="E9SES8"/>